<dbReference type="GO" id="GO:0005829">
    <property type="term" value="C:cytosol"/>
    <property type="evidence" value="ECO:0007669"/>
    <property type="project" value="InterPro"/>
</dbReference>
<evidence type="ECO:0000256" key="10">
    <source>
        <dbReference type="ARBA" id="ARBA00034478"/>
    </source>
</evidence>
<accession>R7ACA1</accession>
<dbReference type="CDD" id="cd00537">
    <property type="entry name" value="MTHFR"/>
    <property type="match status" value="1"/>
</dbReference>
<dbReference type="Proteomes" id="UP000018141">
    <property type="component" value="Unassembled WGS sequence"/>
</dbReference>
<dbReference type="Gene3D" id="3.20.20.220">
    <property type="match status" value="1"/>
</dbReference>
<comment type="pathway">
    <text evidence="2 12">One-carbon metabolism; tetrahydrofolate interconversion.</text>
</comment>
<dbReference type="GO" id="GO:0071949">
    <property type="term" value="F:FAD binding"/>
    <property type="evidence" value="ECO:0007669"/>
    <property type="project" value="TreeGrafter"/>
</dbReference>
<evidence type="ECO:0000256" key="9">
    <source>
        <dbReference type="ARBA" id="ARBA00023167"/>
    </source>
</evidence>
<dbReference type="Pfam" id="PF02219">
    <property type="entry name" value="MTHFR"/>
    <property type="match status" value="1"/>
</dbReference>
<dbReference type="InterPro" id="IPR003171">
    <property type="entry name" value="Mehydrof_redctse-like"/>
</dbReference>
<dbReference type="EMBL" id="CBHH010000022">
    <property type="protein sequence ID" value="CDD55965.1"/>
    <property type="molecule type" value="Genomic_DNA"/>
</dbReference>
<protein>
    <recommendedName>
        <fullName evidence="12">Methylenetetrahydrofolate reductase</fullName>
        <ecNumber evidence="12">1.5.1.54</ecNumber>
    </recommendedName>
</protein>
<evidence type="ECO:0000256" key="6">
    <source>
        <dbReference type="ARBA" id="ARBA00022827"/>
    </source>
</evidence>
<evidence type="ECO:0000313" key="14">
    <source>
        <dbReference type="Proteomes" id="UP000018141"/>
    </source>
</evidence>
<comment type="catalytic activity">
    <reaction evidence="11">
        <text>(6S)-5-methyl-5,6,7,8-tetrahydrofolate + NAD(+) = (6R)-5,10-methylene-5,6,7,8-tetrahydrofolate + NADH + H(+)</text>
        <dbReference type="Rhea" id="RHEA:19821"/>
        <dbReference type="ChEBI" id="CHEBI:15378"/>
        <dbReference type="ChEBI" id="CHEBI:15636"/>
        <dbReference type="ChEBI" id="CHEBI:18608"/>
        <dbReference type="ChEBI" id="CHEBI:57540"/>
        <dbReference type="ChEBI" id="CHEBI:57945"/>
        <dbReference type="EC" id="1.5.1.54"/>
    </reaction>
    <physiologicalReaction direction="right-to-left" evidence="11">
        <dbReference type="Rhea" id="RHEA:19823"/>
    </physiologicalReaction>
</comment>
<dbReference type="PANTHER" id="PTHR45754:SF3">
    <property type="entry name" value="METHYLENETETRAHYDROFOLATE REDUCTASE (NADPH)"/>
    <property type="match status" value="1"/>
</dbReference>
<keyword evidence="9" id="KW-0486">Methionine biosynthesis</keyword>
<dbReference type="GO" id="GO:0035999">
    <property type="term" value="P:tetrahydrofolate interconversion"/>
    <property type="evidence" value="ECO:0007669"/>
    <property type="project" value="UniProtKB-UniPathway"/>
</dbReference>
<keyword evidence="6 12" id="KW-0274">FAD</keyword>
<evidence type="ECO:0000256" key="7">
    <source>
        <dbReference type="ARBA" id="ARBA00023002"/>
    </source>
</evidence>
<evidence type="ECO:0000256" key="3">
    <source>
        <dbReference type="ARBA" id="ARBA00006743"/>
    </source>
</evidence>
<dbReference type="NCBIfam" id="TIGR00676">
    <property type="entry name" value="fadh2"/>
    <property type="match status" value="1"/>
</dbReference>
<evidence type="ECO:0000256" key="8">
    <source>
        <dbReference type="ARBA" id="ARBA00023027"/>
    </source>
</evidence>
<dbReference type="PANTHER" id="PTHR45754">
    <property type="entry name" value="METHYLENETETRAHYDROFOLATE REDUCTASE"/>
    <property type="match status" value="1"/>
</dbReference>
<evidence type="ECO:0000256" key="4">
    <source>
        <dbReference type="ARBA" id="ARBA00022605"/>
    </source>
</evidence>
<dbReference type="SUPFAM" id="SSF51730">
    <property type="entry name" value="FAD-linked oxidoreductase"/>
    <property type="match status" value="1"/>
</dbReference>
<keyword evidence="8" id="KW-0520">NAD</keyword>
<evidence type="ECO:0000256" key="1">
    <source>
        <dbReference type="ARBA" id="ARBA00001974"/>
    </source>
</evidence>
<dbReference type="GO" id="GO:0009086">
    <property type="term" value="P:methionine biosynthetic process"/>
    <property type="evidence" value="ECO:0007669"/>
    <property type="project" value="UniProtKB-KW"/>
</dbReference>
<evidence type="ECO:0000256" key="5">
    <source>
        <dbReference type="ARBA" id="ARBA00022630"/>
    </source>
</evidence>
<gene>
    <name evidence="13" type="ORF">BN656_00661</name>
</gene>
<sequence>MKISQIHHDKKQSLSFEIFPPKKEEDFKNIDATLEILCDCRPDYISVTFGAGGSSNNNKTIQLARKIKEKYHVEPVVHLTCLCYNRAEIDEFVRELTAEGIENILALRGDRNPDVPAKEDFAHASDLIKYLRATTGDRFCIAGACYPDVHPETENRVDDINNLKIKTDAGADILISQLFFDNDTFLQFVSDCRRARIEVPIVPGIMPCINAAQIQRMVTMCGAKFPERFQKLIRKYGDNKDALFDAGMAYCQSQIIELLASDVDGVHLYTMNNVKVAKRLTEGIKNII</sequence>
<evidence type="ECO:0000256" key="12">
    <source>
        <dbReference type="RuleBase" id="RU003862"/>
    </source>
</evidence>
<organism evidence="13 14">
    <name type="scientific">Bacteroides pectinophilus CAG:437</name>
    <dbReference type="NCBI Taxonomy" id="1263051"/>
    <lineage>
        <taxon>Bacteria</taxon>
        <taxon>Bacillati</taxon>
        <taxon>Bacillota</taxon>
        <taxon>Clostridia</taxon>
        <taxon>Eubacteriales</taxon>
    </lineage>
</organism>
<dbReference type="InterPro" id="IPR004620">
    <property type="entry name" value="MTHF_reductase_bac"/>
</dbReference>
<dbReference type="GO" id="GO:0106312">
    <property type="term" value="F:methylenetetrahydrofolate reductase (NADH) activity"/>
    <property type="evidence" value="ECO:0007669"/>
    <property type="project" value="UniProtKB-EC"/>
</dbReference>
<comment type="cofactor">
    <cofactor evidence="1 12">
        <name>FAD</name>
        <dbReference type="ChEBI" id="CHEBI:57692"/>
    </cofactor>
</comment>
<keyword evidence="4" id="KW-0028">Amino-acid biosynthesis</keyword>
<proteinExistence type="inferred from homology"/>
<comment type="pathway">
    <text evidence="10">Amino-acid biosynthesis; L-methionine biosynthesis via de novo pathway.</text>
</comment>
<evidence type="ECO:0000313" key="13">
    <source>
        <dbReference type="EMBL" id="CDD55965.1"/>
    </source>
</evidence>
<dbReference type="InterPro" id="IPR029041">
    <property type="entry name" value="FAD-linked_oxidoreductase-like"/>
</dbReference>
<keyword evidence="5 12" id="KW-0285">Flavoprotein</keyword>
<dbReference type="EC" id="1.5.1.54" evidence="12"/>
<dbReference type="UniPathway" id="UPA00193"/>
<comment type="caution">
    <text evidence="13">The sequence shown here is derived from an EMBL/GenBank/DDBJ whole genome shotgun (WGS) entry which is preliminary data.</text>
</comment>
<name>R7ACA1_9FIRM</name>
<keyword evidence="7 12" id="KW-0560">Oxidoreductase</keyword>
<comment type="similarity">
    <text evidence="3 12">Belongs to the methylenetetrahydrofolate reductase family.</text>
</comment>
<dbReference type="AlphaFoldDB" id="R7ACA1"/>
<evidence type="ECO:0000256" key="2">
    <source>
        <dbReference type="ARBA" id="ARBA00004777"/>
    </source>
</evidence>
<reference evidence="13" key="1">
    <citation type="submission" date="2012-11" db="EMBL/GenBank/DDBJ databases">
        <title>Dependencies among metagenomic species, viruses, plasmids and units of genetic variation.</title>
        <authorList>
            <person name="Nielsen H.B."/>
            <person name="Almeida M."/>
            <person name="Juncker A.S."/>
            <person name="Rasmussen S."/>
            <person name="Li J."/>
            <person name="Sunagawa S."/>
            <person name="Plichta D."/>
            <person name="Gautier L."/>
            <person name="Le Chatelier E."/>
            <person name="Peletier E."/>
            <person name="Bonde I."/>
            <person name="Nielsen T."/>
            <person name="Manichanh C."/>
            <person name="Arumugam M."/>
            <person name="Batto J."/>
            <person name="Santos M.B.Q.D."/>
            <person name="Blom N."/>
            <person name="Borruel N."/>
            <person name="Burgdorf K.S."/>
            <person name="Boumezbeur F."/>
            <person name="Casellas F."/>
            <person name="Dore J."/>
            <person name="Guarner F."/>
            <person name="Hansen T."/>
            <person name="Hildebrand F."/>
            <person name="Kaas R.S."/>
            <person name="Kennedy S."/>
            <person name="Kristiansen K."/>
            <person name="Kultima J.R."/>
            <person name="Leonard P."/>
            <person name="Levenez F."/>
            <person name="Lund O."/>
            <person name="Moumen B."/>
            <person name="Le Paslier D."/>
            <person name="Pons N."/>
            <person name="Pedersen O."/>
            <person name="Prifti E."/>
            <person name="Qin J."/>
            <person name="Raes J."/>
            <person name="Tap J."/>
            <person name="Tims S."/>
            <person name="Ussery D.W."/>
            <person name="Yamada T."/>
            <person name="MetaHit consortium"/>
            <person name="Renault P."/>
            <person name="Sicheritz-Ponten T."/>
            <person name="Bork P."/>
            <person name="Wang J."/>
            <person name="Brunak S."/>
            <person name="Ehrlich S.D."/>
        </authorList>
    </citation>
    <scope>NUCLEOTIDE SEQUENCE [LARGE SCALE GENOMIC DNA]</scope>
</reference>
<evidence type="ECO:0000256" key="11">
    <source>
        <dbReference type="ARBA" id="ARBA00048628"/>
    </source>
</evidence>